<dbReference type="Proteomes" id="UP000813824">
    <property type="component" value="Unassembled WGS sequence"/>
</dbReference>
<dbReference type="EMBL" id="JAEVFJ010000011">
    <property type="protein sequence ID" value="KAH8101772.1"/>
    <property type="molecule type" value="Genomic_DNA"/>
</dbReference>
<feature type="compositionally biased region" description="Polar residues" evidence="1">
    <location>
        <begin position="394"/>
        <end position="403"/>
    </location>
</feature>
<sequence length="896" mass="98520">MARSINWTSSLTTYQWQLEPESEASASPLSDRRSPTPFPSSDAPSPEIFNPWSLDSSQSDDDVAEVVISSSPLASSPGAATPSPQDVHEEDHRIQTSLESPNDTSGISPCDVSKLVQITMAQTKEAEIPADFLSRPFRHDLAEYSFNHEGEDTRSSSGESWIEDYMDPELELSESAVAQLEFTKQLDAKLMRVLDLQARIQALSPNQDISPYSKDLISRTAGLPAPSHFQSSSKTMSQDSVTPTTRSETATPPGADGENAPILSICDTSQVLDASDASPCGQPICTPDVDKGAATPSAPKKALRHIRLPGPREEPPRLRLPLPNAEGRRSGTPGAEVGDIFAGSPQKVPTEEDSSAYSQVSGTKRPSLEQADNGNIKKRRVDRHGVPSDLAKATATQDSSAKPPSSGKFASKRASFRKAASLRSEAETETKSDMDLDISLLTPRLSSIREAQSPDDEGSQIADNCPPTQPATPIVPSERAKFRAKFKVRLDIPSSPSSPVPILAPPPYDQIPRAPMNQEEVAEARLVAMLGRELEERTADGFLASDFVLQSVAPAHADESISESDEEMDEDERQVCQAIVSRKSSIESGGLVSETDVFVWPQQPRICIDEDFRQEVMEWILDVVPPEFRSKPSVGKHLRDQLTTSPDTRWHAAQLFNRYLIRISSTSPSSPRSRYHNVTEGAKVTAADERFGSIWDIALACIALSVKFQRDVLGPFFPVLSEEFLILHCQEIEYDEFEAAQRAVFSGFGFCIGSVTPGAYVQELWDALPSLREILSFKGSLEAVKRAMWEILYDTLFELSYHKFAPSLLTACALLRGIIDTLILKAKVEALVPLHGRTERWRSRRGARCDCAEAQKAAKKKVKDVEVDLRQVLRVSQDDWDACWRWLGVLLEGHSS</sequence>
<feature type="compositionally biased region" description="Polar residues" evidence="1">
    <location>
        <begin position="355"/>
        <end position="364"/>
    </location>
</feature>
<name>A0A8K0URJ1_9AGAR</name>
<accession>A0A8K0URJ1</accession>
<feature type="compositionally biased region" description="Basic and acidic residues" evidence="1">
    <location>
        <begin position="424"/>
        <end position="434"/>
    </location>
</feature>
<feature type="compositionally biased region" description="Polar residues" evidence="1">
    <location>
        <begin position="95"/>
        <end position="107"/>
    </location>
</feature>
<feature type="region of interest" description="Disordered" evidence="1">
    <location>
        <begin position="450"/>
        <end position="475"/>
    </location>
</feature>
<gene>
    <name evidence="2" type="ORF">BXZ70DRAFT_931861</name>
</gene>
<reference evidence="2" key="1">
    <citation type="journal article" date="2021" name="New Phytol.">
        <title>Evolutionary innovations through gain and loss of genes in the ectomycorrhizal Boletales.</title>
        <authorList>
            <person name="Wu G."/>
            <person name="Miyauchi S."/>
            <person name="Morin E."/>
            <person name="Kuo A."/>
            <person name="Drula E."/>
            <person name="Varga T."/>
            <person name="Kohler A."/>
            <person name="Feng B."/>
            <person name="Cao Y."/>
            <person name="Lipzen A."/>
            <person name="Daum C."/>
            <person name="Hundley H."/>
            <person name="Pangilinan J."/>
            <person name="Johnson J."/>
            <person name="Barry K."/>
            <person name="LaButti K."/>
            <person name="Ng V."/>
            <person name="Ahrendt S."/>
            <person name="Min B."/>
            <person name="Choi I.G."/>
            <person name="Park H."/>
            <person name="Plett J.M."/>
            <person name="Magnuson J."/>
            <person name="Spatafora J.W."/>
            <person name="Nagy L.G."/>
            <person name="Henrissat B."/>
            <person name="Grigoriev I.V."/>
            <person name="Yang Z.L."/>
            <person name="Xu J."/>
            <person name="Martin F.M."/>
        </authorList>
    </citation>
    <scope>NUCLEOTIDE SEQUENCE</scope>
    <source>
        <strain evidence="2">KKN 215</strain>
    </source>
</reference>
<feature type="compositionally biased region" description="Polar residues" evidence="1">
    <location>
        <begin position="228"/>
        <end position="250"/>
    </location>
</feature>
<dbReference type="OrthoDB" id="3250555at2759"/>
<evidence type="ECO:0000313" key="2">
    <source>
        <dbReference type="EMBL" id="KAH8101772.1"/>
    </source>
</evidence>
<organism evidence="2 3">
    <name type="scientific">Cristinia sonorae</name>
    <dbReference type="NCBI Taxonomy" id="1940300"/>
    <lineage>
        <taxon>Eukaryota</taxon>
        <taxon>Fungi</taxon>
        <taxon>Dikarya</taxon>
        <taxon>Basidiomycota</taxon>
        <taxon>Agaricomycotina</taxon>
        <taxon>Agaricomycetes</taxon>
        <taxon>Agaricomycetidae</taxon>
        <taxon>Agaricales</taxon>
        <taxon>Pleurotineae</taxon>
        <taxon>Stephanosporaceae</taxon>
        <taxon>Cristinia</taxon>
    </lineage>
</organism>
<feature type="region of interest" description="Disordered" evidence="1">
    <location>
        <begin position="1"/>
        <end position="108"/>
    </location>
</feature>
<evidence type="ECO:0000313" key="3">
    <source>
        <dbReference type="Proteomes" id="UP000813824"/>
    </source>
</evidence>
<keyword evidence="3" id="KW-1185">Reference proteome</keyword>
<feature type="region of interest" description="Disordered" evidence="1">
    <location>
        <begin position="308"/>
        <end position="438"/>
    </location>
</feature>
<feature type="compositionally biased region" description="Low complexity" evidence="1">
    <location>
        <begin position="69"/>
        <end position="84"/>
    </location>
</feature>
<dbReference type="AlphaFoldDB" id="A0A8K0URJ1"/>
<comment type="caution">
    <text evidence="2">The sequence shown here is derived from an EMBL/GenBank/DDBJ whole genome shotgun (WGS) entry which is preliminary data.</text>
</comment>
<feature type="compositionally biased region" description="Polar residues" evidence="1">
    <location>
        <begin position="1"/>
        <end position="16"/>
    </location>
</feature>
<feature type="region of interest" description="Disordered" evidence="1">
    <location>
        <begin position="220"/>
        <end position="261"/>
    </location>
</feature>
<protein>
    <submittedName>
        <fullName evidence="2">Uncharacterized protein</fullName>
    </submittedName>
</protein>
<proteinExistence type="predicted"/>
<evidence type="ECO:0000256" key="1">
    <source>
        <dbReference type="SAM" id="MobiDB-lite"/>
    </source>
</evidence>